<keyword evidence="5 8" id="KW-0812">Transmembrane</keyword>
<feature type="transmembrane region" description="Helical" evidence="8">
    <location>
        <begin position="63"/>
        <end position="83"/>
    </location>
</feature>
<organism evidence="9 10">
    <name type="scientific">Symplocastrum torsivum CPER-KK1</name>
    <dbReference type="NCBI Taxonomy" id="450513"/>
    <lineage>
        <taxon>Bacteria</taxon>
        <taxon>Bacillati</taxon>
        <taxon>Cyanobacteriota</taxon>
        <taxon>Cyanophyceae</taxon>
        <taxon>Oscillatoriophycideae</taxon>
        <taxon>Oscillatoriales</taxon>
        <taxon>Microcoleaceae</taxon>
        <taxon>Symplocastrum</taxon>
    </lineage>
</organism>
<dbReference type="GO" id="GO:0016763">
    <property type="term" value="F:pentosyltransferase activity"/>
    <property type="evidence" value="ECO:0007669"/>
    <property type="project" value="TreeGrafter"/>
</dbReference>
<feature type="transmembrane region" description="Helical" evidence="8">
    <location>
        <begin position="296"/>
        <end position="318"/>
    </location>
</feature>
<evidence type="ECO:0008006" key="11">
    <source>
        <dbReference type="Google" id="ProtNLM"/>
    </source>
</evidence>
<comment type="subcellular location">
    <subcellularLocation>
        <location evidence="1">Cell membrane</location>
        <topology evidence="1">Multi-pass membrane protein</topology>
    </subcellularLocation>
</comment>
<accession>A0A951PU69</accession>
<protein>
    <recommendedName>
        <fullName evidence="11">Glycosyltransferase RgtA/B/C/D-like domain-containing protein</fullName>
    </recommendedName>
</protein>
<evidence type="ECO:0000256" key="5">
    <source>
        <dbReference type="ARBA" id="ARBA00022692"/>
    </source>
</evidence>
<evidence type="ECO:0000256" key="4">
    <source>
        <dbReference type="ARBA" id="ARBA00022679"/>
    </source>
</evidence>
<evidence type="ECO:0000256" key="2">
    <source>
        <dbReference type="ARBA" id="ARBA00022475"/>
    </source>
</evidence>
<feature type="transmembrane region" description="Helical" evidence="8">
    <location>
        <begin position="200"/>
        <end position="221"/>
    </location>
</feature>
<sequence length="434" mass="48632">MKWFGDSVAVRRSLSAFISLLSFPAIYWLCLELFESSLTGAIAIGLIAISPIQLLYAQEARQYSLWTVTILLSSAALLRAMRLKTKESWAIYAVTALTSIYTFLFSGFVLVGHGLYVAAVERFRASKISIAYLLASLATLLLFLPWLLVVVQGVSKIQTTTAWTANNMTLPDLIREWIRNLARIFIDWNSDSTSPFVSKVIFYLCTVALLLLVGYSFYFLCRYAPKQTWLFVVILTGCLGVPLVLSDVFLGGTRSTIGRYLFPCFLGIQLTVAYTIATKLGASLINNWQQKLWQTILFLVVSGGVVSCVISLQSEVWWTKYYSNRLPAVAEIINQSPNPLLISDSQTGDLLTLSYLLKPNVSLIVNPLCTNCGMNYPSQSEAFIPQITGNFSDIFFFNLDGYRKWLDKMATLGDYKIVTISPNLANMLWKLEKK</sequence>
<reference evidence="9" key="1">
    <citation type="submission" date="2021-05" db="EMBL/GenBank/DDBJ databases">
        <authorList>
            <person name="Pietrasiak N."/>
            <person name="Ward R."/>
            <person name="Stajich J.E."/>
            <person name="Kurbessoian T."/>
        </authorList>
    </citation>
    <scope>NUCLEOTIDE SEQUENCE</scope>
    <source>
        <strain evidence="9">CPER-KK1</strain>
    </source>
</reference>
<evidence type="ECO:0000256" key="8">
    <source>
        <dbReference type="SAM" id="Phobius"/>
    </source>
</evidence>
<keyword evidence="4" id="KW-0808">Transferase</keyword>
<dbReference type="PANTHER" id="PTHR33908">
    <property type="entry name" value="MANNOSYLTRANSFERASE YKCB-RELATED"/>
    <property type="match status" value="1"/>
</dbReference>
<dbReference type="GO" id="GO:0005886">
    <property type="term" value="C:plasma membrane"/>
    <property type="evidence" value="ECO:0007669"/>
    <property type="project" value="UniProtKB-SubCell"/>
</dbReference>
<keyword evidence="3" id="KW-0328">Glycosyltransferase</keyword>
<dbReference type="EMBL" id="JAHHIF010000076">
    <property type="protein sequence ID" value="MBW4548934.1"/>
    <property type="molecule type" value="Genomic_DNA"/>
</dbReference>
<evidence type="ECO:0000256" key="7">
    <source>
        <dbReference type="ARBA" id="ARBA00023136"/>
    </source>
</evidence>
<evidence type="ECO:0000256" key="6">
    <source>
        <dbReference type="ARBA" id="ARBA00022989"/>
    </source>
</evidence>
<name>A0A951PU69_9CYAN</name>
<dbReference type="PANTHER" id="PTHR33908:SF11">
    <property type="entry name" value="MEMBRANE PROTEIN"/>
    <property type="match status" value="1"/>
</dbReference>
<gene>
    <name evidence="9" type="ORF">KME25_31705</name>
</gene>
<evidence type="ECO:0000256" key="1">
    <source>
        <dbReference type="ARBA" id="ARBA00004651"/>
    </source>
</evidence>
<evidence type="ECO:0000256" key="3">
    <source>
        <dbReference type="ARBA" id="ARBA00022676"/>
    </source>
</evidence>
<comment type="caution">
    <text evidence="9">The sequence shown here is derived from an EMBL/GenBank/DDBJ whole genome shotgun (WGS) entry which is preliminary data.</text>
</comment>
<proteinExistence type="predicted"/>
<feature type="transmembrane region" description="Helical" evidence="8">
    <location>
        <begin position="12"/>
        <end position="31"/>
    </location>
</feature>
<dbReference type="Proteomes" id="UP000753908">
    <property type="component" value="Unassembled WGS sequence"/>
</dbReference>
<dbReference type="GO" id="GO:0009103">
    <property type="term" value="P:lipopolysaccharide biosynthetic process"/>
    <property type="evidence" value="ECO:0007669"/>
    <property type="project" value="UniProtKB-ARBA"/>
</dbReference>
<reference evidence="9" key="2">
    <citation type="journal article" date="2022" name="Microbiol. Resour. Announc.">
        <title>Metagenome Sequencing to Explore Phylogenomics of Terrestrial Cyanobacteria.</title>
        <authorList>
            <person name="Ward R.D."/>
            <person name="Stajich J.E."/>
            <person name="Johansen J.R."/>
            <person name="Huntemann M."/>
            <person name="Clum A."/>
            <person name="Foster B."/>
            <person name="Foster B."/>
            <person name="Roux S."/>
            <person name="Palaniappan K."/>
            <person name="Varghese N."/>
            <person name="Mukherjee S."/>
            <person name="Reddy T.B.K."/>
            <person name="Daum C."/>
            <person name="Copeland A."/>
            <person name="Chen I.A."/>
            <person name="Ivanova N.N."/>
            <person name="Kyrpides N.C."/>
            <person name="Shapiro N."/>
            <person name="Eloe-Fadrosh E.A."/>
            <person name="Pietrasiak N."/>
        </authorList>
    </citation>
    <scope>NUCLEOTIDE SEQUENCE</scope>
    <source>
        <strain evidence="9">CPER-KK1</strain>
    </source>
</reference>
<feature type="transmembrane region" description="Helical" evidence="8">
    <location>
        <begin position="228"/>
        <end position="245"/>
    </location>
</feature>
<dbReference type="AlphaFoldDB" id="A0A951PU69"/>
<feature type="transmembrane region" description="Helical" evidence="8">
    <location>
        <begin position="37"/>
        <end position="56"/>
    </location>
</feature>
<keyword evidence="7 8" id="KW-0472">Membrane</keyword>
<feature type="transmembrane region" description="Helical" evidence="8">
    <location>
        <begin position="130"/>
        <end position="151"/>
    </location>
</feature>
<dbReference type="InterPro" id="IPR050297">
    <property type="entry name" value="LipidA_mod_glycosyltrf_83"/>
</dbReference>
<feature type="transmembrane region" description="Helical" evidence="8">
    <location>
        <begin position="89"/>
        <end position="118"/>
    </location>
</feature>
<evidence type="ECO:0000313" key="9">
    <source>
        <dbReference type="EMBL" id="MBW4548934.1"/>
    </source>
</evidence>
<keyword evidence="6 8" id="KW-1133">Transmembrane helix</keyword>
<keyword evidence="2" id="KW-1003">Cell membrane</keyword>
<evidence type="ECO:0000313" key="10">
    <source>
        <dbReference type="Proteomes" id="UP000753908"/>
    </source>
</evidence>